<evidence type="ECO:0000256" key="5">
    <source>
        <dbReference type="ARBA" id="ARBA00023053"/>
    </source>
</evidence>
<keyword evidence="7 10" id="KW-0472">Membrane</keyword>
<name>A0A8J4PKJ2_9MYCE</name>
<dbReference type="PANTHER" id="PTHR10110:SF187">
    <property type="entry name" value="SODIUM_HYDROGEN EXCHANGER"/>
    <property type="match status" value="1"/>
</dbReference>
<feature type="transmembrane region" description="Helical" evidence="10">
    <location>
        <begin position="55"/>
        <end position="73"/>
    </location>
</feature>
<keyword evidence="5" id="KW-0915">Sodium</keyword>
<proteinExistence type="predicted"/>
<reference evidence="13" key="1">
    <citation type="submission" date="2020-01" db="EMBL/GenBank/DDBJ databases">
        <title>Development of genomics and gene disruption for Polysphondylium violaceum indicates a role for the polyketide synthase stlB in stalk morphogenesis.</title>
        <authorList>
            <person name="Narita B."/>
            <person name="Kawabe Y."/>
            <person name="Kin K."/>
            <person name="Saito T."/>
            <person name="Gibbs R."/>
            <person name="Kuspa A."/>
            <person name="Muzny D."/>
            <person name="Queller D."/>
            <person name="Richards S."/>
            <person name="Strassman J."/>
            <person name="Sucgang R."/>
            <person name="Worley K."/>
            <person name="Schaap P."/>
        </authorList>
    </citation>
    <scope>NUCLEOTIDE SEQUENCE</scope>
    <source>
        <strain evidence="13">QSvi11</strain>
    </source>
</reference>
<gene>
    <name evidence="13" type="ORF">CYY_010510</name>
</gene>
<keyword evidence="14" id="KW-1185">Reference proteome</keyword>
<feature type="transmembrane region" description="Helical" evidence="10">
    <location>
        <begin position="410"/>
        <end position="430"/>
    </location>
</feature>
<feature type="transmembrane region" description="Helical" evidence="10">
    <location>
        <begin position="145"/>
        <end position="167"/>
    </location>
</feature>
<keyword evidence="4 10" id="KW-1133">Transmembrane helix</keyword>
<feature type="compositionally biased region" description="Low complexity" evidence="9">
    <location>
        <begin position="507"/>
        <end position="551"/>
    </location>
</feature>
<dbReference type="GO" id="GO:0005886">
    <property type="term" value="C:plasma membrane"/>
    <property type="evidence" value="ECO:0007669"/>
    <property type="project" value="TreeGrafter"/>
</dbReference>
<dbReference type="InterPro" id="IPR006153">
    <property type="entry name" value="Cation/H_exchanger_TM"/>
</dbReference>
<evidence type="ECO:0000256" key="6">
    <source>
        <dbReference type="ARBA" id="ARBA00023065"/>
    </source>
</evidence>
<evidence type="ECO:0000256" key="10">
    <source>
        <dbReference type="SAM" id="Phobius"/>
    </source>
</evidence>
<evidence type="ECO:0000313" key="13">
    <source>
        <dbReference type="EMBL" id="KAF2068164.1"/>
    </source>
</evidence>
<dbReference type="GO" id="GO:0015386">
    <property type="term" value="F:potassium:proton antiporter activity"/>
    <property type="evidence" value="ECO:0007669"/>
    <property type="project" value="TreeGrafter"/>
</dbReference>
<feature type="chain" id="PRO_5035253778" description="Cation/H+ exchanger transmembrane domain-containing protein" evidence="11">
    <location>
        <begin position="23"/>
        <end position="560"/>
    </location>
</feature>
<sequence>MGKWFLKTIVLIFLFLCTQVLIIDGETLAVLEEEEPELNYGCRDIIGCGPEETKQVLITLVLVFAATVIVYFLSSYNVHFLPESIAVVIFGIIFGIIDKYTPSHLLDIISSFNPDHFFLFLLPIIIFETGFTLPKKAFFDCFPCIIILAIFGTVIAFLITGIGLWALGEANLSKHISAREGLLIGAIGCSTDPVATLAIFKALDVDVILYIIVLGESIVNDSIALVLFKASLTYSLSEIWRPILIFIDIGKYPALESIFILIFSYISYLIADCIGFSGILSAFCAGITMSQYGYKGLSETTKNTISQVFRGGSFIGETVAFIYIGISLPINDYEINMALVGWTIFLFLIGRAVTVYPTFFVLNIIKIQPHVSKRVQFVVWFSGLRGAISFALSLSPFLNDYPDVKYIRTTILLLVYFTLFVFGIGTYPILKLFKIKMNVREQTLESMNIIDYERERFGRVGTAFKKYDIKVRNFFARSYPPIEMTHERTSDISSFYSSSVDSSSDISFESGLDNTPDTDSSFSETTTTDSFTSTTRTTNTIATPSTTTTNDIELDSDIGL</sequence>
<evidence type="ECO:0000256" key="11">
    <source>
        <dbReference type="SAM" id="SignalP"/>
    </source>
</evidence>
<accession>A0A8J4PKJ2</accession>
<dbReference type="Proteomes" id="UP000695562">
    <property type="component" value="Unassembled WGS sequence"/>
</dbReference>
<evidence type="ECO:0000313" key="14">
    <source>
        <dbReference type="Proteomes" id="UP000695562"/>
    </source>
</evidence>
<organism evidence="13 14">
    <name type="scientific">Polysphondylium violaceum</name>
    <dbReference type="NCBI Taxonomy" id="133409"/>
    <lineage>
        <taxon>Eukaryota</taxon>
        <taxon>Amoebozoa</taxon>
        <taxon>Evosea</taxon>
        <taxon>Eumycetozoa</taxon>
        <taxon>Dictyostelia</taxon>
        <taxon>Dictyosteliales</taxon>
        <taxon>Dictyosteliaceae</taxon>
        <taxon>Polysphondylium</taxon>
    </lineage>
</organism>
<feature type="domain" description="Cation/H+ exchanger transmembrane" evidence="12">
    <location>
        <begin position="245"/>
        <end position="431"/>
    </location>
</feature>
<feature type="transmembrane region" description="Helical" evidence="10">
    <location>
        <begin position="377"/>
        <end position="398"/>
    </location>
</feature>
<evidence type="ECO:0000256" key="3">
    <source>
        <dbReference type="ARBA" id="ARBA00022692"/>
    </source>
</evidence>
<feature type="signal peptide" evidence="11">
    <location>
        <begin position="1"/>
        <end position="22"/>
    </location>
</feature>
<evidence type="ECO:0000256" key="8">
    <source>
        <dbReference type="ARBA" id="ARBA00023201"/>
    </source>
</evidence>
<protein>
    <recommendedName>
        <fullName evidence="12">Cation/H+ exchanger transmembrane domain-containing protein</fullName>
    </recommendedName>
</protein>
<dbReference type="PRINTS" id="PR01084">
    <property type="entry name" value="NAHEXCHNGR"/>
</dbReference>
<dbReference type="PANTHER" id="PTHR10110">
    <property type="entry name" value="SODIUM/HYDROGEN EXCHANGER"/>
    <property type="match status" value="1"/>
</dbReference>
<evidence type="ECO:0000256" key="2">
    <source>
        <dbReference type="ARBA" id="ARBA00022448"/>
    </source>
</evidence>
<evidence type="ECO:0000256" key="7">
    <source>
        <dbReference type="ARBA" id="ARBA00023136"/>
    </source>
</evidence>
<dbReference type="InterPro" id="IPR018422">
    <property type="entry name" value="Cation/H_exchanger_CPA1"/>
</dbReference>
<keyword evidence="3 10" id="KW-0812">Transmembrane</keyword>
<feature type="transmembrane region" description="Helical" evidence="10">
    <location>
        <begin position="117"/>
        <end position="133"/>
    </location>
</feature>
<dbReference type="GO" id="GO:0051453">
    <property type="term" value="P:regulation of intracellular pH"/>
    <property type="evidence" value="ECO:0007669"/>
    <property type="project" value="TreeGrafter"/>
</dbReference>
<evidence type="ECO:0000256" key="9">
    <source>
        <dbReference type="SAM" id="MobiDB-lite"/>
    </source>
</evidence>
<evidence type="ECO:0000256" key="1">
    <source>
        <dbReference type="ARBA" id="ARBA00004141"/>
    </source>
</evidence>
<feature type="transmembrane region" description="Helical" evidence="10">
    <location>
        <begin position="258"/>
        <end position="287"/>
    </location>
</feature>
<dbReference type="GO" id="GO:0098719">
    <property type="term" value="P:sodium ion import across plasma membrane"/>
    <property type="evidence" value="ECO:0007669"/>
    <property type="project" value="TreeGrafter"/>
</dbReference>
<dbReference type="OrthoDB" id="196264at2759"/>
<keyword evidence="6" id="KW-0406">Ion transport</keyword>
<feature type="region of interest" description="Disordered" evidence="9">
    <location>
        <begin position="507"/>
        <end position="560"/>
    </location>
</feature>
<feature type="transmembrane region" description="Helical" evidence="10">
    <location>
        <begin position="182"/>
        <end position="200"/>
    </location>
</feature>
<dbReference type="Pfam" id="PF00999">
    <property type="entry name" value="Na_H_Exchanger"/>
    <property type="match status" value="1"/>
</dbReference>
<dbReference type="Gene3D" id="6.10.140.1330">
    <property type="match status" value="1"/>
</dbReference>
<keyword evidence="8" id="KW-0739">Sodium transport</keyword>
<dbReference type="EMBL" id="AJWJ01001161">
    <property type="protein sequence ID" value="KAF2068164.1"/>
    <property type="molecule type" value="Genomic_DNA"/>
</dbReference>
<feature type="transmembrane region" description="Helical" evidence="10">
    <location>
        <begin position="80"/>
        <end position="97"/>
    </location>
</feature>
<dbReference type="GO" id="GO:0015385">
    <property type="term" value="F:sodium:proton antiporter activity"/>
    <property type="evidence" value="ECO:0007669"/>
    <property type="project" value="InterPro"/>
</dbReference>
<feature type="transmembrane region" description="Helical" evidence="10">
    <location>
        <begin position="308"/>
        <end position="330"/>
    </location>
</feature>
<dbReference type="AlphaFoldDB" id="A0A8J4PKJ2"/>
<evidence type="ECO:0000256" key="4">
    <source>
        <dbReference type="ARBA" id="ARBA00022989"/>
    </source>
</evidence>
<keyword evidence="2" id="KW-0813">Transport</keyword>
<comment type="subcellular location">
    <subcellularLocation>
        <location evidence="1">Membrane</location>
        <topology evidence="1">Multi-pass membrane protein</topology>
    </subcellularLocation>
</comment>
<dbReference type="InterPro" id="IPR004709">
    <property type="entry name" value="NaH_exchanger"/>
</dbReference>
<feature type="transmembrane region" description="Helical" evidence="10">
    <location>
        <begin position="207"/>
        <end position="228"/>
    </location>
</feature>
<evidence type="ECO:0000259" key="12">
    <source>
        <dbReference type="Pfam" id="PF00999"/>
    </source>
</evidence>
<keyword evidence="11" id="KW-0732">Signal</keyword>
<feature type="transmembrane region" description="Helical" evidence="10">
    <location>
        <begin position="342"/>
        <end position="365"/>
    </location>
</feature>
<comment type="caution">
    <text evidence="13">The sequence shown here is derived from an EMBL/GenBank/DDBJ whole genome shotgun (WGS) entry which is preliminary data.</text>
</comment>